<keyword evidence="2" id="KW-1185">Reference proteome</keyword>
<protein>
    <submittedName>
        <fullName evidence="1">Uncharacterized protein</fullName>
    </submittedName>
</protein>
<evidence type="ECO:0000313" key="1">
    <source>
        <dbReference type="EMBL" id="MPC20748.1"/>
    </source>
</evidence>
<comment type="caution">
    <text evidence="1">The sequence shown here is derived from an EMBL/GenBank/DDBJ whole genome shotgun (WGS) entry which is preliminary data.</text>
</comment>
<dbReference type="EMBL" id="VSRR010000906">
    <property type="protein sequence ID" value="MPC20748.1"/>
    <property type="molecule type" value="Genomic_DNA"/>
</dbReference>
<name>A0A5B7DHB9_PORTR</name>
<reference evidence="1 2" key="1">
    <citation type="submission" date="2019-05" db="EMBL/GenBank/DDBJ databases">
        <title>Another draft genome of Portunus trituberculatus and its Hox gene families provides insights of decapod evolution.</title>
        <authorList>
            <person name="Jeong J.-H."/>
            <person name="Song I."/>
            <person name="Kim S."/>
            <person name="Choi T."/>
            <person name="Kim D."/>
            <person name="Ryu S."/>
            <person name="Kim W."/>
        </authorList>
    </citation>
    <scope>NUCLEOTIDE SEQUENCE [LARGE SCALE GENOMIC DNA]</scope>
    <source>
        <tissue evidence="1">Muscle</tissue>
    </source>
</reference>
<proteinExistence type="predicted"/>
<dbReference type="Proteomes" id="UP000324222">
    <property type="component" value="Unassembled WGS sequence"/>
</dbReference>
<sequence length="79" mass="8619">MSHCHPHKSIIHPRSLRLVASGGSLVVEHLSRYKLVTRQAGAPQNTDKSCATQTQYTDTTSDVKHNLRSSGITQGTFSS</sequence>
<gene>
    <name evidence="1" type="ORF">E2C01_013705</name>
</gene>
<accession>A0A5B7DHB9</accession>
<dbReference type="AlphaFoldDB" id="A0A5B7DHB9"/>
<organism evidence="1 2">
    <name type="scientific">Portunus trituberculatus</name>
    <name type="common">Swimming crab</name>
    <name type="synonym">Neptunus trituberculatus</name>
    <dbReference type="NCBI Taxonomy" id="210409"/>
    <lineage>
        <taxon>Eukaryota</taxon>
        <taxon>Metazoa</taxon>
        <taxon>Ecdysozoa</taxon>
        <taxon>Arthropoda</taxon>
        <taxon>Crustacea</taxon>
        <taxon>Multicrustacea</taxon>
        <taxon>Malacostraca</taxon>
        <taxon>Eumalacostraca</taxon>
        <taxon>Eucarida</taxon>
        <taxon>Decapoda</taxon>
        <taxon>Pleocyemata</taxon>
        <taxon>Brachyura</taxon>
        <taxon>Eubrachyura</taxon>
        <taxon>Portunoidea</taxon>
        <taxon>Portunidae</taxon>
        <taxon>Portuninae</taxon>
        <taxon>Portunus</taxon>
    </lineage>
</organism>
<evidence type="ECO:0000313" key="2">
    <source>
        <dbReference type="Proteomes" id="UP000324222"/>
    </source>
</evidence>